<evidence type="ECO:0000259" key="4">
    <source>
        <dbReference type="Pfam" id="PF00263"/>
    </source>
</evidence>
<dbReference type="EMBL" id="AP017378">
    <property type="protein sequence ID" value="BBD08121.1"/>
    <property type="molecule type" value="Genomic_DNA"/>
</dbReference>
<feature type="region of interest" description="Disordered" evidence="2">
    <location>
        <begin position="447"/>
        <end position="489"/>
    </location>
</feature>
<dbReference type="AlphaFoldDB" id="A0A2Z6AY04"/>
<dbReference type="GO" id="GO:0009306">
    <property type="term" value="P:protein secretion"/>
    <property type="evidence" value="ECO:0007669"/>
    <property type="project" value="InterPro"/>
</dbReference>
<dbReference type="InterPro" id="IPR001775">
    <property type="entry name" value="GspD/PilQ"/>
</dbReference>
<evidence type="ECO:0000259" key="5">
    <source>
        <dbReference type="Pfam" id="PF13629"/>
    </source>
</evidence>
<feature type="chain" id="PRO_5016407069" evidence="3">
    <location>
        <begin position="28"/>
        <end position="489"/>
    </location>
</feature>
<evidence type="ECO:0000313" key="7">
    <source>
        <dbReference type="Proteomes" id="UP000269883"/>
    </source>
</evidence>
<accession>A0A2Z6AY04</accession>
<evidence type="ECO:0000256" key="3">
    <source>
        <dbReference type="SAM" id="SignalP"/>
    </source>
</evidence>
<keyword evidence="3" id="KW-0732">Signal</keyword>
<feature type="signal peptide" evidence="3">
    <location>
        <begin position="1"/>
        <end position="27"/>
    </location>
</feature>
<dbReference type="PANTHER" id="PTHR30332:SF17">
    <property type="entry name" value="TYPE IV PILIATION SYSTEM PROTEIN DR_0774-RELATED"/>
    <property type="match status" value="1"/>
</dbReference>
<comment type="similarity">
    <text evidence="1">Belongs to the bacterial secretin family.</text>
</comment>
<dbReference type="Proteomes" id="UP000269883">
    <property type="component" value="Chromosome"/>
</dbReference>
<sequence>MTSSNIVRKTVLLTVAFLTLSCTGAVAGTNFATESIELTKSKSMVLNSQIPIKRLSVADPEIAEILLLSPNQIYLTGKAPGATNLTLWGHDGRVSHIYDISVTPDIAQLKQMLHRVLPDERNLKVMAAGESITLSGVVSSTGNLSTALDLAELYAPEKVTNLMSVGGVHQVMLEVKVAEMHRNVLERLGVDLAFASNGNLAYTLLNNLISLDNQNPALTGGTNTPGLLYNTETTTAIGRTAIGSTNITGFLDVLKQNGLVKVLAEPTLICRSGEEAQFLAGGEIPVPIPQGLGTVAIEYKPYGVALAFTPVVLSQGRISLKVFPEVSELDYANALNISGFTIPALTSRRASTTVELGDGQSFAIAGLLQDEIREDIKKYPGLGDIPILGTLFRSSNFQKSETELVIIVTPHLAKPMEVVDGSLPTDHFVEPSELEFFIYGKMEGERDPDLPAPAKTSVRPASTVPAAGGATPSGPDAGMEGDFGHILKP</sequence>
<protein>
    <submittedName>
        <fullName evidence="6">Type II and III secretion system protein</fullName>
    </submittedName>
</protein>
<name>A0A2Z6AY04_9BACT</name>
<dbReference type="InterPro" id="IPR050810">
    <property type="entry name" value="Bact_Secretion_Sys_Channel"/>
</dbReference>
<evidence type="ECO:0000256" key="1">
    <source>
        <dbReference type="RuleBase" id="RU004003"/>
    </source>
</evidence>
<evidence type="ECO:0000313" key="6">
    <source>
        <dbReference type="EMBL" id="BBD08121.1"/>
    </source>
</evidence>
<dbReference type="PRINTS" id="PR00811">
    <property type="entry name" value="BCTERIALGSPD"/>
</dbReference>
<evidence type="ECO:0000256" key="2">
    <source>
        <dbReference type="SAM" id="MobiDB-lite"/>
    </source>
</evidence>
<dbReference type="Pfam" id="PF00263">
    <property type="entry name" value="Secretin"/>
    <property type="match status" value="1"/>
</dbReference>
<feature type="domain" description="Pilus formation protein N-terminal" evidence="5">
    <location>
        <begin position="34"/>
        <end position="103"/>
    </location>
</feature>
<reference evidence="6 7" key="1">
    <citation type="journal article" date="2018" name="Sci. Adv.">
        <title>Multi-heme cytochromes provide a pathway for survival in energy-limited environments.</title>
        <authorList>
            <person name="Deng X."/>
            <person name="Dohmae N."/>
            <person name="Nealson K.H."/>
            <person name="Hashimoto K."/>
            <person name="Okamoto A."/>
        </authorList>
    </citation>
    <scope>NUCLEOTIDE SEQUENCE [LARGE SCALE GENOMIC DNA]</scope>
    <source>
        <strain evidence="6 7">IS5</strain>
    </source>
</reference>
<dbReference type="GO" id="GO:0015627">
    <property type="term" value="C:type II protein secretion system complex"/>
    <property type="evidence" value="ECO:0007669"/>
    <property type="project" value="TreeGrafter"/>
</dbReference>
<proteinExistence type="inferred from homology"/>
<dbReference type="OrthoDB" id="9775455at2"/>
<dbReference type="InterPro" id="IPR032789">
    <property type="entry name" value="T2SS-T3SS_pil_N"/>
</dbReference>
<dbReference type="RefSeq" id="WP_126377965.1">
    <property type="nucleotide sequence ID" value="NZ_AP017378.1"/>
</dbReference>
<gene>
    <name evidence="6" type="ORF">DFE_1395</name>
</gene>
<dbReference type="InterPro" id="IPR004846">
    <property type="entry name" value="T2SS/T3SS_dom"/>
</dbReference>
<feature type="domain" description="Type II/III secretion system secretin-like" evidence="4">
    <location>
        <begin position="254"/>
        <end position="412"/>
    </location>
</feature>
<keyword evidence="7" id="KW-1185">Reference proteome</keyword>
<organism evidence="6 7">
    <name type="scientific">Desulfovibrio ferrophilus</name>
    <dbReference type="NCBI Taxonomy" id="241368"/>
    <lineage>
        <taxon>Bacteria</taxon>
        <taxon>Pseudomonadati</taxon>
        <taxon>Thermodesulfobacteriota</taxon>
        <taxon>Desulfovibrionia</taxon>
        <taxon>Desulfovibrionales</taxon>
        <taxon>Desulfovibrionaceae</taxon>
        <taxon>Desulfovibrio</taxon>
    </lineage>
</organism>
<dbReference type="PANTHER" id="PTHR30332">
    <property type="entry name" value="PROBABLE GENERAL SECRETION PATHWAY PROTEIN D"/>
    <property type="match status" value="1"/>
</dbReference>
<dbReference type="Pfam" id="PF13629">
    <property type="entry name" value="T2SS-T3SS_pil_N"/>
    <property type="match status" value="1"/>
</dbReference>
<dbReference type="KEGG" id="dfl:DFE_1395"/>